<name>A0ABX5WU57_9GAMM</name>
<reference evidence="1 2" key="1">
    <citation type="submission" date="2019-07" db="EMBL/GenBank/DDBJ databases">
        <title>Shewanella sp. YLB-06 whole genomic sequence.</title>
        <authorList>
            <person name="Yu L."/>
        </authorList>
    </citation>
    <scope>NUCLEOTIDE SEQUENCE [LARGE SCALE GENOMIC DNA]</scope>
    <source>
        <strain evidence="1 2">YLB-06</strain>
    </source>
</reference>
<organism evidence="1 2">
    <name type="scientific">Shewanella psychropiezotolerans</name>
    <dbReference type="NCBI Taxonomy" id="2593655"/>
    <lineage>
        <taxon>Bacteria</taxon>
        <taxon>Pseudomonadati</taxon>
        <taxon>Pseudomonadota</taxon>
        <taxon>Gammaproteobacteria</taxon>
        <taxon>Alteromonadales</taxon>
        <taxon>Shewanellaceae</taxon>
        <taxon>Shewanella</taxon>
    </lineage>
</organism>
<gene>
    <name evidence="1" type="ORF">FM037_03175</name>
</gene>
<keyword evidence="2" id="KW-1185">Reference proteome</keyword>
<accession>A0ABX5WU57</accession>
<dbReference type="Proteomes" id="UP000315947">
    <property type="component" value="Chromosome"/>
</dbReference>
<evidence type="ECO:0000313" key="2">
    <source>
        <dbReference type="Proteomes" id="UP000315947"/>
    </source>
</evidence>
<dbReference type="EMBL" id="CP041614">
    <property type="protein sequence ID" value="QDO82428.1"/>
    <property type="molecule type" value="Genomic_DNA"/>
</dbReference>
<evidence type="ECO:0000313" key="1">
    <source>
        <dbReference type="EMBL" id="QDO82428.1"/>
    </source>
</evidence>
<proteinExistence type="predicted"/>
<evidence type="ECO:0008006" key="3">
    <source>
        <dbReference type="Google" id="ProtNLM"/>
    </source>
</evidence>
<dbReference type="RefSeq" id="WP_144044817.1">
    <property type="nucleotide sequence ID" value="NZ_CP041614.1"/>
</dbReference>
<protein>
    <recommendedName>
        <fullName evidence="3">DUF1127 domain-containing protein</fullName>
    </recommendedName>
</protein>
<sequence length="63" mass="7325">MTQFNTTIHHTKRRVNKVISKEAKKRCQILRNIEFRNELKALGLSPEEVEESFNLTSVTPKQG</sequence>